<name>A0A915YLT7_9BACT</name>
<evidence type="ECO:0000256" key="1">
    <source>
        <dbReference type="ARBA" id="ARBA00004442"/>
    </source>
</evidence>
<dbReference type="PANTHER" id="PTHR40980">
    <property type="entry name" value="PLUG DOMAIN-CONTAINING PROTEIN"/>
    <property type="match status" value="1"/>
</dbReference>
<organism evidence="6 7">
    <name type="scientific">Aureispira anguillae</name>
    <dbReference type="NCBI Taxonomy" id="2864201"/>
    <lineage>
        <taxon>Bacteria</taxon>
        <taxon>Pseudomonadati</taxon>
        <taxon>Bacteroidota</taxon>
        <taxon>Saprospiria</taxon>
        <taxon>Saprospirales</taxon>
        <taxon>Saprospiraceae</taxon>
        <taxon>Aureispira</taxon>
    </lineage>
</organism>
<keyword evidence="4" id="KW-0732">Signal</keyword>
<feature type="signal peptide" evidence="4">
    <location>
        <begin position="1"/>
        <end position="27"/>
    </location>
</feature>
<dbReference type="GO" id="GO:0009279">
    <property type="term" value="C:cell outer membrane"/>
    <property type="evidence" value="ECO:0007669"/>
    <property type="project" value="UniProtKB-SubCell"/>
</dbReference>
<sequence length="803" mass="92589">MIQIQFNHKYTVLLYLALLFSNAELQAQTTTLFSIKGQVTDQQQQPIEVGNLLILHPNDSSLIKGTYIMDGLFELEGLSMPKFLVQLTALGYSDTIFIVETTEKKDLIELGRFTLSTNNNLKTVTVEATVPTFKSERGKVIVNVEKSMLSNSGTALDVLHRSPRVIVNSKDEVTVFGKGSPILLLDGQPVSAQELKMIPSTEIKEVEIIKNPSARYDAAGRAVINIITIRQNLEGYNARALLSLTQRRFFSAFGNLNFNYRKKKWSLGISYGYNYRKSWYSNNYFREYPTSLIDTMRMYNNIASTNTTPQHHFYRFKIGYRPDSISIIGLQYRGSFGNYLSDIHNQNKVTLNHHDFNQIVANTKGNRKGLNNSVNLNYIRDLDTLDSELFIAGQYSNYTRNGLDQIDQTQQMPLDTQQNAYQNSNNSFINILNAQLDFTKGFKNKMLFQTGIKNAFILNNSDIRFLEQDKVGKWVADSSYSNGYNYNENILGVYSQVNWENEKWFMEAGIRAEWATMQGFSKVNGQQLLHRNYWHVFPTASLSYNILEDLATSINYTTSIQRPTFSDLNPFVDFIDQYSTERGNPYLLPAYTHSAEWALTYMEMASLEFEFARTFNHMDIFIDKQGNSFNIITQNYEKVDQINVTLNLPYENKWWTTYNSFGFSYTILQYDKGSDLLNYARPMFYIYSYNAFRIPKVFNLELTFQYVSGGAEGYFSFNPFYELGASIERKFLDDKLSIRLSVNDILYSYKESGVSLVNAFNVHYENRYDTRSIRLAISYNFGKLQSKGLKDRSVNRSETGRIK</sequence>
<dbReference type="Gene3D" id="2.40.170.20">
    <property type="entry name" value="TonB-dependent receptor, beta-barrel domain"/>
    <property type="match status" value="1"/>
</dbReference>
<dbReference type="Proteomes" id="UP001060919">
    <property type="component" value="Chromosome"/>
</dbReference>
<proteinExistence type="predicted"/>
<keyword evidence="3" id="KW-0998">Cell outer membrane</keyword>
<feature type="domain" description="Outer membrane protein beta-barrel" evidence="5">
    <location>
        <begin position="381"/>
        <end position="779"/>
    </location>
</feature>
<dbReference type="PANTHER" id="PTHR40980:SF4">
    <property type="entry name" value="TONB-DEPENDENT RECEPTOR-LIKE BETA-BARREL DOMAIN-CONTAINING PROTEIN"/>
    <property type="match status" value="1"/>
</dbReference>
<dbReference type="Gene3D" id="2.170.130.10">
    <property type="entry name" value="TonB-dependent receptor, plug domain"/>
    <property type="match status" value="1"/>
</dbReference>
<keyword evidence="7" id="KW-1185">Reference proteome</keyword>
<keyword evidence="2" id="KW-0472">Membrane</keyword>
<accession>A0A915YLT7</accession>
<dbReference type="SUPFAM" id="SSF56935">
    <property type="entry name" value="Porins"/>
    <property type="match status" value="1"/>
</dbReference>
<dbReference type="EMBL" id="AP026867">
    <property type="protein sequence ID" value="BDS15123.1"/>
    <property type="molecule type" value="Genomic_DNA"/>
</dbReference>
<dbReference type="InterPro" id="IPR041700">
    <property type="entry name" value="OMP_b-brl_3"/>
</dbReference>
<dbReference type="RefSeq" id="WP_264790305.1">
    <property type="nucleotide sequence ID" value="NZ_AP026867.1"/>
</dbReference>
<reference evidence="6" key="1">
    <citation type="submission" date="2022-09" db="EMBL/GenBank/DDBJ databases">
        <title>Aureispira anguillicida sp. nov., isolated from Leptocephalus of Japanese eel Anguilla japonica.</title>
        <authorList>
            <person name="Yuasa K."/>
            <person name="Mekata T."/>
            <person name="Ikunari K."/>
        </authorList>
    </citation>
    <scope>NUCLEOTIDE SEQUENCE</scope>
    <source>
        <strain evidence="6">EL160426</strain>
    </source>
</reference>
<dbReference type="InterPro" id="IPR037066">
    <property type="entry name" value="Plug_dom_sf"/>
</dbReference>
<dbReference type="KEGG" id="aup:AsAng_0059070"/>
<dbReference type="Pfam" id="PF14905">
    <property type="entry name" value="OMP_b-brl_3"/>
    <property type="match status" value="1"/>
</dbReference>
<evidence type="ECO:0000313" key="7">
    <source>
        <dbReference type="Proteomes" id="UP001060919"/>
    </source>
</evidence>
<protein>
    <submittedName>
        <fullName evidence="6">Outer membrane beta-barrel family protein</fullName>
    </submittedName>
</protein>
<evidence type="ECO:0000256" key="3">
    <source>
        <dbReference type="ARBA" id="ARBA00023237"/>
    </source>
</evidence>
<gene>
    <name evidence="6" type="ORF">AsAng_0059070</name>
</gene>
<evidence type="ECO:0000313" key="6">
    <source>
        <dbReference type="EMBL" id="BDS15123.1"/>
    </source>
</evidence>
<evidence type="ECO:0000256" key="4">
    <source>
        <dbReference type="SAM" id="SignalP"/>
    </source>
</evidence>
<dbReference type="InterPro" id="IPR036942">
    <property type="entry name" value="Beta-barrel_TonB_sf"/>
</dbReference>
<comment type="subcellular location">
    <subcellularLocation>
        <location evidence="1">Cell outer membrane</location>
    </subcellularLocation>
</comment>
<evidence type="ECO:0000259" key="5">
    <source>
        <dbReference type="Pfam" id="PF14905"/>
    </source>
</evidence>
<evidence type="ECO:0000256" key="2">
    <source>
        <dbReference type="ARBA" id="ARBA00023136"/>
    </source>
</evidence>
<feature type="chain" id="PRO_5037850075" evidence="4">
    <location>
        <begin position="28"/>
        <end position="803"/>
    </location>
</feature>
<dbReference type="AlphaFoldDB" id="A0A915YLT7"/>